<gene>
    <name evidence="1" type="ORF">SE17_28150</name>
</gene>
<evidence type="ECO:0000313" key="1">
    <source>
        <dbReference type="EMBL" id="KPV50234.1"/>
    </source>
</evidence>
<sequence>AGWASGELHLREWRFSAGAGPGGSLWQLATQVCAQGRPERMIIVEPPLATPHAEAIVGLACGPDVRALVVGRDQVAKSLRGHSVVVAFPNGSAAVERTT</sequence>
<protein>
    <submittedName>
        <fullName evidence="1">Uncharacterized protein</fullName>
    </submittedName>
</protein>
<organism evidence="1 2">
    <name type="scientific">Kouleothrix aurantiaca</name>
    <dbReference type="NCBI Taxonomy" id="186479"/>
    <lineage>
        <taxon>Bacteria</taxon>
        <taxon>Bacillati</taxon>
        <taxon>Chloroflexota</taxon>
        <taxon>Chloroflexia</taxon>
        <taxon>Chloroflexales</taxon>
        <taxon>Roseiflexineae</taxon>
        <taxon>Roseiflexaceae</taxon>
        <taxon>Kouleothrix</taxon>
    </lineage>
</organism>
<comment type="caution">
    <text evidence="1">The sequence shown here is derived from an EMBL/GenBank/DDBJ whole genome shotgun (WGS) entry which is preliminary data.</text>
</comment>
<dbReference type="EMBL" id="LJCR01001506">
    <property type="protein sequence ID" value="KPV50234.1"/>
    <property type="molecule type" value="Genomic_DNA"/>
</dbReference>
<reference evidence="1 2" key="1">
    <citation type="submission" date="2015-09" db="EMBL/GenBank/DDBJ databases">
        <title>Draft genome sequence of Kouleothrix aurantiaca JCM 19913.</title>
        <authorList>
            <person name="Hemp J."/>
        </authorList>
    </citation>
    <scope>NUCLEOTIDE SEQUENCE [LARGE SCALE GENOMIC DNA]</scope>
    <source>
        <strain evidence="1 2">COM-B</strain>
    </source>
</reference>
<feature type="non-terminal residue" evidence="1">
    <location>
        <position position="1"/>
    </location>
</feature>
<dbReference type="Proteomes" id="UP000050509">
    <property type="component" value="Unassembled WGS sequence"/>
</dbReference>
<accession>A0A0P9H8M8</accession>
<keyword evidence="2" id="KW-1185">Reference proteome</keyword>
<evidence type="ECO:0000313" key="2">
    <source>
        <dbReference type="Proteomes" id="UP000050509"/>
    </source>
</evidence>
<name>A0A0P9H8M8_9CHLR</name>
<dbReference type="AlphaFoldDB" id="A0A0P9H8M8"/>
<proteinExistence type="predicted"/>